<dbReference type="Proteomes" id="UP000676336">
    <property type="component" value="Unassembled WGS sequence"/>
</dbReference>
<protein>
    <submittedName>
        <fullName evidence="2">Uncharacterized protein</fullName>
    </submittedName>
</protein>
<accession>A0A8S3K6S0</accession>
<gene>
    <name evidence="2" type="ORF">SMN809_LOCUS84891</name>
</gene>
<name>A0A8S3K6S0_9BILA</name>
<proteinExistence type="predicted"/>
<organism evidence="2 3">
    <name type="scientific">Rotaria magnacalcarata</name>
    <dbReference type="NCBI Taxonomy" id="392030"/>
    <lineage>
        <taxon>Eukaryota</taxon>
        <taxon>Metazoa</taxon>
        <taxon>Spiralia</taxon>
        <taxon>Gnathifera</taxon>
        <taxon>Rotifera</taxon>
        <taxon>Eurotatoria</taxon>
        <taxon>Bdelloidea</taxon>
        <taxon>Philodinida</taxon>
        <taxon>Philodinidae</taxon>
        <taxon>Rotaria</taxon>
    </lineage>
</organism>
<feature type="region of interest" description="Disordered" evidence="1">
    <location>
        <begin position="16"/>
        <end position="44"/>
    </location>
</feature>
<evidence type="ECO:0000313" key="2">
    <source>
        <dbReference type="EMBL" id="CAF5226656.1"/>
    </source>
</evidence>
<comment type="caution">
    <text evidence="2">The sequence shown here is derived from an EMBL/GenBank/DDBJ whole genome shotgun (WGS) entry which is preliminary data.</text>
</comment>
<sequence>NDPSIHWLKDFLIRNKKTNQDGEREKDGAKSSEKGIDQQRSYSETIANLERRRKWLRRGNTT</sequence>
<feature type="compositionally biased region" description="Basic and acidic residues" evidence="1">
    <location>
        <begin position="16"/>
        <end position="37"/>
    </location>
</feature>
<reference evidence="2" key="1">
    <citation type="submission" date="2021-02" db="EMBL/GenBank/DDBJ databases">
        <authorList>
            <person name="Nowell W R."/>
        </authorList>
    </citation>
    <scope>NUCLEOTIDE SEQUENCE</scope>
</reference>
<dbReference type="AlphaFoldDB" id="A0A8S3K6S0"/>
<evidence type="ECO:0000313" key="3">
    <source>
        <dbReference type="Proteomes" id="UP000676336"/>
    </source>
</evidence>
<dbReference type="EMBL" id="CAJOBI010362100">
    <property type="protein sequence ID" value="CAF5226656.1"/>
    <property type="molecule type" value="Genomic_DNA"/>
</dbReference>
<feature type="non-terminal residue" evidence="2">
    <location>
        <position position="1"/>
    </location>
</feature>
<evidence type="ECO:0000256" key="1">
    <source>
        <dbReference type="SAM" id="MobiDB-lite"/>
    </source>
</evidence>